<dbReference type="InterPro" id="IPR043712">
    <property type="entry name" value="DUF5652"/>
</dbReference>
<keyword evidence="1" id="KW-0812">Transmembrane</keyword>
<organism evidence="3 4">
    <name type="scientific">Candidatus Yanofskybacteria bacterium GW2011_GWB1_45_11</name>
    <dbReference type="NCBI Taxonomy" id="1619026"/>
    <lineage>
        <taxon>Bacteria</taxon>
        <taxon>Candidatus Yanofskyibacteriota</taxon>
    </lineage>
</organism>
<dbReference type="EMBL" id="LCKD01000006">
    <property type="protein sequence ID" value="KKT90104.1"/>
    <property type="molecule type" value="Genomic_DNA"/>
</dbReference>
<dbReference type="AlphaFoldDB" id="A0A0G1P176"/>
<reference evidence="3 4" key="1">
    <citation type="journal article" date="2015" name="Nature">
        <title>rRNA introns, odd ribosomes, and small enigmatic genomes across a large radiation of phyla.</title>
        <authorList>
            <person name="Brown C.T."/>
            <person name="Hug L.A."/>
            <person name="Thomas B.C."/>
            <person name="Sharon I."/>
            <person name="Castelle C.J."/>
            <person name="Singh A."/>
            <person name="Wilkins M.J."/>
            <person name="Williams K.H."/>
            <person name="Banfield J.F."/>
        </authorList>
    </citation>
    <scope>NUCLEOTIDE SEQUENCE [LARGE SCALE GENOMIC DNA]</scope>
</reference>
<dbReference type="Pfam" id="PF18893">
    <property type="entry name" value="DUF5652"/>
    <property type="match status" value="1"/>
</dbReference>
<feature type="transmembrane region" description="Helical" evidence="1">
    <location>
        <begin position="20"/>
        <end position="41"/>
    </location>
</feature>
<evidence type="ECO:0000313" key="4">
    <source>
        <dbReference type="Proteomes" id="UP000034368"/>
    </source>
</evidence>
<keyword evidence="1" id="KW-0472">Membrane</keyword>
<feature type="domain" description="DUF5652" evidence="2">
    <location>
        <begin position="27"/>
        <end position="80"/>
    </location>
</feature>
<keyword evidence="1" id="KW-1133">Transmembrane helix</keyword>
<feature type="transmembrane region" description="Helical" evidence="1">
    <location>
        <begin position="53"/>
        <end position="74"/>
    </location>
</feature>
<evidence type="ECO:0000259" key="2">
    <source>
        <dbReference type="Pfam" id="PF18893"/>
    </source>
</evidence>
<sequence>MYSYFGNYVNQWSGPFPMMAGAAFGLFIAIIAIWSLVWKGMALWKAARLGHKGWFVALLIINTAGILDILYIYVFSKKSSMPTASPSAPPAGPQI</sequence>
<evidence type="ECO:0000256" key="1">
    <source>
        <dbReference type="SAM" id="Phobius"/>
    </source>
</evidence>
<evidence type="ECO:0000313" key="3">
    <source>
        <dbReference type="EMBL" id="KKT90104.1"/>
    </source>
</evidence>
<protein>
    <recommendedName>
        <fullName evidence="2">DUF5652 domain-containing protein</fullName>
    </recommendedName>
</protein>
<dbReference type="Proteomes" id="UP000034368">
    <property type="component" value="Unassembled WGS sequence"/>
</dbReference>
<gene>
    <name evidence="3" type="ORF">UW90_C0006G0004</name>
</gene>
<comment type="caution">
    <text evidence="3">The sequence shown here is derived from an EMBL/GenBank/DDBJ whole genome shotgun (WGS) entry which is preliminary data.</text>
</comment>
<proteinExistence type="predicted"/>
<name>A0A0G1P176_9BACT</name>
<accession>A0A0G1P176</accession>